<evidence type="ECO:0008006" key="3">
    <source>
        <dbReference type="Google" id="ProtNLM"/>
    </source>
</evidence>
<evidence type="ECO:0000313" key="1">
    <source>
        <dbReference type="EMBL" id="RNB68607.1"/>
    </source>
</evidence>
<comment type="caution">
    <text evidence="1">The sequence shown here is derived from an EMBL/GenBank/DDBJ whole genome shotgun (WGS) entry which is preliminary data.</text>
</comment>
<name>A0A3M8BZS1_9BACL</name>
<protein>
    <recommendedName>
        <fullName evidence="3">DUF3221 domain-containing protein</fullName>
    </recommendedName>
</protein>
<evidence type="ECO:0000313" key="2">
    <source>
        <dbReference type="Proteomes" id="UP000282028"/>
    </source>
</evidence>
<dbReference type="OrthoDB" id="2029085at2"/>
<gene>
    <name evidence="1" type="ORF">EDM52_20065</name>
</gene>
<sequence>MTASLPPITSATKIVVKDSTDALEMLGTSGEVTEVTTTADGHTQLTIKGEKLSDQSVEHITLTLTDDTPIIGTKDNQPIQVDDLEKGAKVFGFYGPKMTRSLPPIAEAVKIVVEKE</sequence>
<dbReference type="RefSeq" id="WP_122910727.1">
    <property type="nucleotide sequence ID" value="NZ_CBCSBE010000034.1"/>
</dbReference>
<dbReference type="EMBL" id="RHHR01000043">
    <property type="protein sequence ID" value="RNB68607.1"/>
    <property type="molecule type" value="Genomic_DNA"/>
</dbReference>
<proteinExistence type="predicted"/>
<keyword evidence="2" id="KW-1185">Reference proteome</keyword>
<accession>A0A3M8BZS1</accession>
<dbReference type="AlphaFoldDB" id="A0A3M8BZS1"/>
<dbReference type="Proteomes" id="UP000282028">
    <property type="component" value="Unassembled WGS sequence"/>
</dbReference>
<reference evidence="1 2" key="1">
    <citation type="submission" date="2018-10" db="EMBL/GenBank/DDBJ databases">
        <title>Phylogenomics of Brevibacillus.</title>
        <authorList>
            <person name="Dunlap C."/>
        </authorList>
    </citation>
    <scope>NUCLEOTIDE SEQUENCE [LARGE SCALE GENOMIC DNA]</scope>
    <source>
        <strain evidence="1 2">JCM 12215</strain>
    </source>
</reference>
<organism evidence="1 2">
    <name type="scientific">Brevibacillus invocatus</name>
    <dbReference type="NCBI Taxonomy" id="173959"/>
    <lineage>
        <taxon>Bacteria</taxon>
        <taxon>Bacillati</taxon>
        <taxon>Bacillota</taxon>
        <taxon>Bacilli</taxon>
        <taxon>Bacillales</taxon>
        <taxon>Paenibacillaceae</taxon>
        <taxon>Brevibacillus</taxon>
    </lineage>
</organism>